<organism evidence="2 3">
    <name type="scientific">Ilex paraguariensis</name>
    <name type="common">yerba mate</name>
    <dbReference type="NCBI Taxonomy" id="185542"/>
    <lineage>
        <taxon>Eukaryota</taxon>
        <taxon>Viridiplantae</taxon>
        <taxon>Streptophyta</taxon>
        <taxon>Embryophyta</taxon>
        <taxon>Tracheophyta</taxon>
        <taxon>Spermatophyta</taxon>
        <taxon>Magnoliopsida</taxon>
        <taxon>eudicotyledons</taxon>
        <taxon>Gunneridae</taxon>
        <taxon>Pentapetalae</taxon>
        <taxon>asterids</taxon>
        <taxon>campanulids</taxon>
        <taxon>Aquifoliales</taxon>
        <taxon>Aquifoliaceae</taxon>
        <taxon>Ilex</taxon>
    </lineage>
</organism>
<dbReference type="PROSITE" id="PS50330">
    <property type="entry name" value="UIM"/>
    <property type="match status" value="1"/>
</dbReference>
<feature type="compositionally biased region" description="Acidic residues" evidence="1">
    <location>
        <begin position="103"/>
        <end position="116"/>
    </location>
</feature>
<feature type="compositionally biased region" description="Basic and acidic residues" evidence="1">
    <location>
        <begin position="117"/>
        <end position="131"/>
    </location>
</feature>
<name>A0ABC8S6C7_9AQUA</name>
<feature type="region of interest" description="Disordered" evidence="1">
    <location>
        <begin position="36"/>
        <end position="132"/>
    </location>
</feature>
<keyword evidence="3" id="KW-1185">Reference proteome</keyword>
<evidence type="ECO:0000313" key="2">
    <source>
        <dbReference type="EMBL" id="CAK9149937.1"/>
    </source>
</evidence>
<sequence>MPQCLVYQPTLSLSPPLEQYLNRQGLDCLNQQRFQRSEVEKTDSESQLEEDEQFARALQESLNFETPPPDMKMEAEAEMDSFFSLYLSPIQHDSGTNNAESSSPEEEGEDEDAEKGEDEKKSKTKKMKETTYEWEPWNDVKTICVRNPMEVIANDSDAHL</sequence>
<dbReference type="Proteomes" id="UP001642360">
    <property type="component" value="Unassembled WGS sequence"/>
</dbReference>
<protein>
    <submittedName>
        <fullName evidence="2">Uncharacterized protein</fullName>
    </submittedName>
</protein>
<dbReference type="AlphaFoldDB" id="A0ABC8S6C7"/>
<evidence type="ECO:0000313" key="3">
    <source>
        <dbReference type="Proteomes" id="UP001642360"/>
    </source>
</evidence>
<dbReference type="InterPro" id="IPR003903">
    <property type="entry name" value="UIM_dom"/>
</dbReference>
<dbReference type="EMBL" id="CAUOFW020001959">
    <property type="protein sequence ID" value="CAK9149937.1"/>
    <property type="molecule type" value="Genomic_DNA"/>
</dbReference>
<gene>
    <name evidence="2" type="ORF">ILEXP_LOCUS18043</name>
</gene>
<evidence type="ECO:0000256" key="1">
    <source>
        <dbReference type="SAM" id="MobiDB-lite"/>
    </source>
</evidence>
<accession>A0ABC8S6C7</accession>
<comment type="caution">
    <text evidence="2">The sequence shown here is derived from an EMBL/GenBank/DDBJ whole genome shotgun (WGS) entry which is preliminary data.</text>
</comment>
<proteinExistence type="predicted"/>
<reference evidence="2 3" key="1">
    <citation type="submission" date="2024-02" db="EMBL/GenBank/DDBJ databases">
        <authorList>
            <person name="Vignale AGUSTIN F."/>
            <person name="Sosa J E."/>
            <person name="Modenutti C."/>
        </authorList>
    </citation>
    <scope>NUCLEOTIDE SEQUENCE [LARGE SCALE GENOMIC DNA]</scope>
</reference>